<sequence length="80" mass="8675">MGHILVIDEADKAPTNVTCILKTLVESGEMILADGRRIVSDPLEAAGRPNAIPMHPDFRMIVLANRPGFPFLGNDFFGAL</sequence>
<keyword evidence="3" id="KW-1185">Reference proteome</keyword>
<dbReference type="Pfam" id="PF07728">
    <property type="entry name" value="AAA_5"/>
    <property type="match status" value="1"/>
</dbReference>
<dbReference type="PANTHER" id="PTHR21610:SF9">
    <property type="entry name" value="VON WILLEBRAND FACTOR A DOMAIN-CONTAINING PROTEIN 8"/>
    <property type="match status" value="1"/>
</dbReference>
<gene>
    <name evidence="2" type="ORF">M9458_019475</name>
</gene>
<dbReference type="SUPFAM" id="SSF52540">
    <property type="entry name" value="P-loop containing nucleoside triphosphate hydrolases"/>
    <property type="match status" value="1"/>
</dbReference>
<dbReference type="InterPro" id="IPR027417">
    <property type="entry name" value="P-loop_NTPase"/>
</dbReference>
<dbReference type="Proteomes" id="UP001529510">
    <property type="component" value="Unassembled WGS sequence"/>
</dbReference>
<organism evidence="2 3">
    <name type="scientific">Cirrhinus mrigala</name>
    <name type="common">Mrigala</name>
    <dbReference type="NCBI Taxonomy" id="683832"/>
    <lineage>
        <taxon>Eukaryota</taxon>
        <taxon>Metazoa</taxon>
        <taxon>Chordata</taxon>
        <taxon>Craniata</taxon>
        <taxon>Vertebrata</taxon>
        <taxon>Euteleostomi</taxon>
        <taxon>Actinopterygii</taxon>
        <taxon>Neopterygii</taxon>
        <taxon>Teleostei</taxon>
        <taxon>Ostariophysi</taxon>
        <taxon>Cypriniformes</taxon>
        <taxon>Cyprinidae</taxon>
        <taxon>Labeoninae</taxon>
        <taxon>Labeonini</taxon>
        <taxon>Cirrhinus</taxon>
    </lineage>
</organism>
<dbReference type="AlphaFoldDB" id="A0ABD0QCA3"/>
<dbReference type="PANTHER" id="PTHR21610">
    <property type="entry name" value="VON WILLEBRAND FACTOR A DOMAIN-CONTAINING PROTEIN 8"/>
    <property type="match status" value="1"/>
</dbReference>
<evidence type="ECO:0000313" key="2">
    <source>
        <dbReference type="EMBL" id="KAL0183779.1"/>
    </source>
</evidence>
<evidence type="ECO:0000259" key="1">
    <source>
        <dbReference type="Pfam" id="PF07728"/>
    </source>
</evidence>
<reference evidence="2 3" key="1">
    <citation type="submission" date="2024-05" db="EMBL/GenBank/DDBJ databases">
        <title>Genome sequencing and assembly of Indian major carp, Cirrhinus mrigala (Hamilton, 1822).</title>
        <authorList>
            <person name="Mohindra V."/>
            <person name="Chowdhury L.M."/>
            <person name="Lal K."/>
            <person name="Jena J.K."/>
        </authorList>
    </citation>
    <scope>NUCLEOTIDE SEQUENCE [LARGE SCALE GENOMIC DNA]</scope>
    <source>
        <strain evidence="2">CM1030</strain>
        <tissue evidence="2">Blood</tissue>
    </source>
</reference>
<comment type="caution">
    <text evidence="2">The sequence shown here is derived from an EMBL/GenBank/DDBJ whole genome shotgun (WGS) entry which is preliminary data.</text>
</comment>
<dbReference type="EMBL" id="JAMKFB020000009">
    <property type="protein sequence ID" value="KAL0183779.1"/>
    <property type="molecule type" value="Genomic_DNA"/>
</dbReference>
<name>A0ABD0QCA3_CIRMR</name>
<feature type="domain" description="ATPase dynein-related AAA" evidence="1">
    <location>
        <begin position="2"/>
        <end position="68"/>
    </location>
</feature>
<protein>
    <recommendedName>
        <fullName evidence="1">ATPase dynein-related AAA domain-containing protein</fullName>
    </recommendedName>
</protein>
<evidence type="ECO:0000313" key="3">
    <source>
        <dbReference type="Proteomes" id="UP001529510"/>
    </source>
</evidence>
<dbReference type="InterPro" id="IPR039891">
    <property type="entry name" value="VWA8"/>
</dbReference>
<feature type="non-terminal residue" evidence="2">
    <location>
        <position position="80"/>
    </location>
</feature>
<dbReference type="InterPro" id="IPR011704">
    <property type="entry name" value="ATPase_dyneun-rel_AAA"/>
</dbReference>
<accession>A0ABD0QCA3</accession>
<proteinExistence type="predicted"/>